<proteinExistence type="predicted"/>
<reference evidence="1 2" key="1">
    <citation type="submission" date="2015-09" db="EMBL/GenBank/DDBJ databases">
        <title>Trachymyrmex cornetzi WGS genome.</title>
        <authorList>
            <person name="Nygaard S."/>
            <person name="Hu H."/>
            <person name="Boomsma J."/>
            <person name="Zhang G."/>
        </authorList>
    </citation>
    <scope>NUCLEOTIDE SEQUENCE [LARGE SCALE GENOMIC DNA]</scope>
    <source>
        <strain evidence="1">Tcor2-1</strain>
        <tissue evidence="1">Whole body</tissue>
    </source>
</reference>
<dbReference type="EMBL" id="KQ980930">
    <property type="protein sequence ID" value="KYN11361.1"/>
    <property type="molecule type" value="Genomic_DNA"/>
</dbReference>
<feature type="non-terminal residue" evidence="1">
    <location>
        <position position="1"/>
    </location>
</feature>
<organism evidence="1 2">
    <name type="scientific">Trachymyrmex cornetzi</name>
    <dbReference type="NCBI Taxonomy" id="471704"/>
    <lineage>
        <taxon>Eukaryota</taxon>
        <taxon>Metazoa</taxon>
        <taxon>Ecdysozoa</taxon>
        <taxon>Arthropoda</taxon>
        <taxon>Hexapoda</taxon>
        <taxon>Insecta</taxon>
        <taxon>Pterygota</taxon>
        <taxon>Neoptera</taxon>
        <taxon>Endopterygota</taxon>
        <taxon>Hymenoptera</taxon>
        <taxon>Apocrita</taxon>
        <taxon>Aculeata</taxon>
        <taxon>Formicoidea</taxon>
        <taxon>Formicidae</taxon>
        <taxon>Myrmicinae</taxon>
        <taxon>Trachymyrmex</taxon>
    </lineage>
</organism>
<evidence type="ECO:0000313" key="2">
    <source>
        <dbReference type="Proteomes" id="UP000078492"/>
    </source>
</evidence>
<dbReference type="Proteomes" id="UP000078492">
    <property type="component" value="Unassembled WGS sequence"/>
</dbReference>
<accession>A0A151IV34</accession>
<protein>
    <submittedName>
        <fullName evidence="1">Uncharacterized protein</fullName>
    </submittedName>
</protein>
<keyword evidence="2" id="KW-1185">Reference proteome</keyword>
<name>A0A151IV34_9HYME</name>
<evidence type="ECO:0000313" key="1">
    <source>
        <dbReference type="EMBL" id="KYN11361.1"/>
    </source>
</evidence>
<dbReference type="AlphaFoldDB" id="A0A151IV34"/>
<gene>
    <name evidence="1" type="ORF">ALC57_16490</name>
</gene>
<sequence>LRVVTVINGPPGVKPCVGSRRPLPWTSSPSQAESHRGEGCVALGEQCCDRCSGVPGETPEYLALPTHAGLCVGGHNRSLVTRGTCMDKFQNLNIQENPGIGALNWRVFAENVSASPEGRNYVFDILESSVLTLRGRDSKLCYGIEQITVKVIRSHGEGGGSKEEPRSKD</sequence>